<evidence type="ECO:0000256" key="8">
    <source>
        <dbReference type="SAM" id="Coils"/>
    </source>
</evidence>
<comment type="similarity">
    <text evidence="1">Belongs to the TRAFAC class myosin-kinesin ATPase superfamily. Kinesin family. KIN-14 subfamily.</text>
</comment>
<dbReference type="OrthoDB" id="3176171at2759"/>
<evidence type="ECO:0000256" key="4">
    <source>
        <dbReference type="ARBA" id="ARBA00022840"/>
    </source>
</evidence>
<evidence type="ECO:0000256" key="6">
    <source>
        <dbReference type="ARBA" id="ARBA00023175"/>
    </source>
</evidence>
<dbReference type="PANTHER" id="PTHR47972:SF4">
    <property type="entry name" value="KINESIN-LIKE PROTEIN KIN-14L"/>
    <property type="match status" value="1"/>
</dbReference>
<dbReference type="Gene3D" id="3.40.850.10">
    <property type="entry name" value="Kinesin motor domain"/>
    <property type="match status" value="1"/>
</dbReference>
<evidence type="ECO:0000256" key="2">
    <source>
        <dbReference type="ARBA" id="ARBA00022701"/>
    </source>
</evidence>
<keyword evidence="2" id="KW-0493">Microtubule</keyword>
<dbReference type="GO" id="GO:0007018">
    <property type="term" value="P:microtubule-based movement"/>
    <property type="evidence" value="ECO:0007669"/>
    <property type="project" value="InterPro"/>
</dbReference>
<evidence type="ECO:0008006" key="14">
    <source>
        <dbReference type="Google" id="ProtNLM"/>
    </source>
</evidence>
<evidence type="ECO:0000259" key="11">
    <source>
        <dbReference type="PROSITE" id="PS50067"/>
    </source>
</evidence>
<dbReference type="CDD" id="cd21203">
    <property type="entry name" value="CH_AtKIN14-like"/>
    <property type="match status" value="1"/>
</dbReference>
<dbReference type="Pfam" id="PF00307">
    <property type="entry name" value="CH"/>
    <property type="match status" value="1"/>
</dbReference>
<dbReference type="PANTHER" id="PTHR47972">
    <property type="entry name" value="KINESIN-LIKE PROTEIN KLP-3"/>
    <property type="match status" value="1"/>
</dbReference>
<reference evidence="13" key="1">
    <citation type="journal article" date="2014" name="Nat. Genet.">
        <title>A reference genome for common bean and genome-wide analysis of dual domestications.</title>
        <authorList>
            <person name="Schmutz J."/>
            <person name="McClean P.E."/>
            <person name="Mamidi S."/>
            <person name="Wu G.A."/>
            <person name="Cannon S.B."/>
            <person name="Grimwood J."/>
            <person name="Jenkins J."/>
            <person name="Shu S."/>
            <person name="Song Q."/>
            <person name="Chavarro C."/>
            <person name="Torres-Torres M."/>
            <person name="Geffroy V."/>
            <person name="Moghaddam S.M."/>
            <person name="Gao D."/>
            <person name="Abernathy B."/>
            <person name="Barry K."/>
            <person name="Blair M."/>
            <person name="Brick M.A."/>
            <person name="Chovatia M."/>
            <person name="Gepts P."/>
            <person name="Goodstein D.M."/>
            <person name="Gonzales M."/>
            <person name="Hellsten U."/>
            <person name="Hyten D.L."/>
            <person name="Jia G."/>
            <person name="Kelly J.D."/>
            <person name="Kudrna D."/>
            <person name="Lee R."/>
            <person name="Richard M.M."/>
            <person name="Miklas P.N."/>
            <person name="Osorno J.M."/>
            <person name="Rodrigues J."/>
            <person name="Thareau V."/>
            <person name="Urrea C.A."/>
            <person name="Wang M."/>
            <person name="Yu Y."/>
            <person name="Zhang M."/>
            <person name="Wing R.A."/>
            <person name="Cregan P.B."/>
            <person name="Rokhsar D.S."/>
            <person name="Jackson S.A."/>
        </authorList>
    </citation>
    <scope>NUCLEOTIDE SEQUENCE [LARGE SCALE GENOMIC DNA]</scope>
    <source>
        <strain evidence="13">cv. G19833</strain>
    </source>
</reference>
<feature type="binding site" evidence="7">
    <location>
        <begin position="462"/>
        <end position="469"/>
    </location>
    <ligand>
        <name>ATP</name>
        <dbReference type="ChEBI" id="CHEBI:30616"/>
    </ligand>
</feature>
<keyword evidence="13" id="KW-1185">Reference proteome</keyword>
<keyword evidence="4 7" id="KW-0067">ATP-binding</keyword>
<dbReference type="InterPro" id="IPR036961">
    <property type="entry name" value="Kinesin_motor_dom_sf"/>
</dbReference>
<gene>
    <name evidence="12" type="ORF">PHAVU_001G130300g</name>
</gene>
<feature type="domain" description="Kinesin motor" evidence="11">
    <location>
        <begin position="380"/>
        <end position="720"/>
    </location>
</feature>
<dbReference type="SMART" id="SM00033">
    <property type="entry name" value="CH"/>
    <property type="match status" value="1"/>
</dbReference>
<evidence type="ECO:0000313" key="13">
    <source>
        <dbReference type="Proteomes" id="UP000000226"/>
    </source>
</evidence>
<feature type="region of interest" description="Disordered" evidence="9">
    <location>
        <begin position="950"/>
        <end position="1037"/>
    </location>
</feature>
<feature type="compositionally biased region" description="Basic and acidic residues" evidence="9">
    <location>
        <begin position="1028"/>
        <end position="1037"/>
    </location>
</feature>
<dbReference type="SUPFAM" id="SSF52540">
    <property type="entry name" value="P-loop containing nucleoside triphosphate hydrolases"/>
    <property type="match status" value="1"/>
</dbReference>
<evidence type="ECO:0000313" key="12">
    <source>
        <dbReference type="EMBL" id="ESW34166.1"/>
    </source>
</evidence>
<dbReference type="InterPro" id="IPR001752">
    <property type="entry name" value="Kinesin_motor_dom"/>
</dbReference>
<dbReference type="PROSITE" id="PS50021">
    <property type="entry name" value="CH"/>
    <property type="match status" value="1"/>
</dbReference>
<feature type="region of interest" description="Disordered" evidence="9">
    <location>
        <begin position="842"/>
        <end position="872"/>
    </location>
</feature>
<evidence type="ECO:0000259" key="10">
    <source>
        <dbReference type="PROSITE" id="PS50021"/>
    </source>
</evidence>
<dbReference type="InterPro" id="IPR001715">
    <property type="entry name" value="CH_dom"/>
</dbReference>
<name>V7CZ48_PHAVU</name>
<dbReference type="GO" id="GO:0005874">
    <property type="term" value="C:microtubule"/>
    <property type="evidence" value="ECO:0007669"/>
    <property type="project" value="UniProtKB-KW"/>
</dbReference>
<feature type="compositionally biased region" description="Basic and acidic residues" evidence="9">
    <location>
        <begin position="795"/>
        <end position="804"/>
    </location>
</feature>
<dbReference type="FunFam" id="3.40.850.10:FF:000103">
    <property type="entry name" value="Kinesin-like protein KIN-14A"/>
    <property type="match status" value="1"/>
</dbReference>
<dbReference type="OMA" id="HLQRDLM"/>
<dbReference type="PRINTS" id="PR00380">
    <property type="entry name" value="KINESINHEAVY"/>
</dbReference>
<dbReference type="STRING" id="3885.V7CZ48"/>
<dbReference type="InterPro" id="IPR027640">
    <property type="entry name" value="Kinesin-like_fam"/>
</dbReference>
<dbReference type="InterPro" id="IPR027417">
    <property type="entry name" value="P-loop_NTPase"/>
</dbReference>
<protein>
    <recommendedName>
        <fullName evidence="14">Kinesin motor domain-containing protein</fullName>
    </recommendedName>
</protein>
<dbReference type="SMART" id="SM00129">
    <property type="entry name" value="KISc"/>
    <property type="match status" value="1"/>
</dbReference>
<dbReference type="AlphaFoldDB" id="V7CZ48"/>
<keyword evidence="3 7" id="KW-0547">Nucleotide-binding</keyword>
<dbReference type="InterPro" id="IPR036872">
    <property type="entry name" value="CH_dom_sf"/>
</dbReference>
<dbReference type="Proteomes" id="UP000000226">
    <property type="component" value="Chromosome 1"/>
</dbReference>
<feature type="region of interest" description="Disordered" evidence="9">
    <location>
        <begin position="795"/>
        <end position="815"/>
    </location>
</feature>
<feature type="compositionally biased region" description="Polar residues" evidence="9">
    <location>
        <begin position="852"/>
        <end position="862"/>
    </location>
</feature>
<dbReference type="Gramene" id="ESW34166">
    <property type="protein sequence ID" value="ESW34166"/>
    <property type="gene ID" value="PHAVU_001G130300g"/>
</dbReference>
<accession>V7CZ48</accession>
<dbReference type="GO" id="GO:0005524">
    <property type="term" value="F:ATP binding"/>
    <property type="evidence" value="ECO:0007669"/>
    <property type="project" value="UniProtKB-UniRule"/>
</dbReference>
<evidence type="ECO:0000256" key="1">
    <source>
        <dbReference type="ARBA" id="ARBA00010899"/>
    </source>
</evidence>
<feature type="coiled-coil region" evidence="8">
    <location>
        <begin position="727"/>
        <end position="754"/>
    </location>
</feature>
<dbReference type="eggNOG" id="KOG0239">
    <property type="taxonomic scope" value="Eukaryota"/>
</dbReference>
<dbReference type="FunFam" id="1.10.418.10:FF:000073">
    <property type="entry name" value="Kinesin-like protein KIN-14L"/>
    <property type="match status" value="1"/>
</dbReference>
<evidence type="ECO:0000256" key="9">
    <source>
        <dbReference type="SAM" id="MobiDB-lite"/>
    </source>
</evidence>
<dbReference type="PROSITE" id="PS50067">
    <property type="entry name" value="KINESIN_MOTOR_2"/>
    <property type="match status" value="1"/>
</dbReference>
<dbReference type="SUPFAM" id="SSF47576">
    <property type="entry name" value="Calponin-homology domain, CH-domain"/>
    <property type="match status" value="1"/>
</dbReference>
<dbReference type="Gene3D" id="1.10.418.10">
    <property type="entry name" value="Calponin-like domain"/>
    <property type="match status" value="1"/>
</dbReference>
<dbReference type="EMBL" id="CM002288">
    <property type="protein sequence ID" value="ESW34166.1"/>
    <property type="molecule type" value="Genomic_DNA"/>
</dbReference>
<dbReference type="GO" id="GO:0003777">
    <property type="term" value="F:microtubule motor activity"/>
    <property type="evidence" value="ECO:0007669"/>
    <property type="project" value="InterPro"/>
</dbReference>
<keyword evidence="5 8" id="KW-0175">Coiled coil</keyword>
<dbReference type="GO" id="GO:0008017">
    <property type="term" value="F:microtubule binding"/>
    <property type="evidence" value="ECO:0007669"/>
    <property type="project" value="InterPro"/>
</dbReference>
<organism evidence="12 13">
    <name type="scientific">Phaseolus vulgaris</name>
    <name type="common">Kidney bean</name>
    <name type="synonym">French bean</name>
    <dbReference type="NCBI Taxonomy" id="3885"/>
    <lineage>
        <taxon>Eukaryota</taxon>
        <taxon>Viridiplantae</taxon>
        <taxon>Streptophyta</taxon>
        <taxon>Embryophyta</taxon>
        <taxon>Tracheophyta</taxon>
        <taxon>Spermatophyta</taxon>
        <taxon>Magnoliopsida</taxon>
        <taxon>eudicotyledons</taxon>
        <taxon>Gunneridae</taxon>
        <taxon>Pentapetalae</taxon>
        <taxon>rosids</taxon>
        <taxon>fabids</taxon>
        <taxon>Fabales</taxon>
        <taxon>Fabaceae</taxon>
        <taxon>Papilionoideae</taxon>
        <taxon>50 kb inversion clade</taxon>
        <taxon>NPAAA clade</taxon>
        <taxon>indigoferoid/millettioid clade</taxon>
        <taxon>Phaseoleae</taxon>
        <taxon>Phaseolus</taxon>
    </lineage>
</organism>
<keyword evidence="6 7" id="KW-0505">Motor protein</keyword>
<dbReference type="SMR" id="V7CZ48"/>
<evidence type="ECO:0000256" key="7">
    <source>
        <dbReference type="PROSITE-ProRule" id="PRU00283"/>
    </source>
</evidence>
<evidence type="ECO:0000256" key="5">
    <source>
        <dbReference type="ARBA" id="ARBA00023054"/>
    </source>
</evidence>
<dbReference type="Pfam" id="PF00225">
    <property type="entry name" value="Kinesin"/>
    <property type="match status" value="1"/>
</dbReference>
<sequence length="1037" mass="115978">MENGTIDKTRDFNMASRKAEEAACRRYMATQWLESQVGPLGISSEPTERELISCLRNGLILCNAINKIHPGAVPKVVVVDNQMSSQSLTWDSQPLPAYQYFVNLRNFLVAMEELNLPAFEASDLERDTLGKGSAAKVVDCILALKSFQELKQMNNQNGYNKYIKSPLPMRMLSRAAAALPFDASRHLDLSATMEKMPPAESNILNREEIVELLAKQLVDRMFDAKENIDGNIIASLRKEHLVVDPIKVFNQIMACCNGEQPPTRFHEDFVKEEGLSHHSTSTQSNALSAPDNSKRCQACPGKCKCNQEHLLNMQEKELVDLKALKLKVKKEFEDMQSQFQGFFNDIGSQIQEMSTKAIGYSRVVEENRKLYNMVQDLKGNIRVYCRIRPSFQAESSNIVDFIGEDGSLFILDPSKTLKDGRKLFQFNRVFGPTADQDEVYKDTQPLIRSVMDGYNVCIFAYGQTGSGKTHTMSGPSGGTFKDMGINYLALTDLFQMSNERNDIINYDIYVQMVEIYNEQVRDLLAEDKTDNKYPFHIHYSIHFHTSVDLNICNCNDDGLRLPDAKLRPVNSTADVMTLMKLGEVNRAVSSTAMNNRSSRSHSVLTVHVHGKDTSGNSIRSCLHLVDLAGSERVDKSEVTGERLKEAQFINKSLSCLGDVITALAQKNSHIPYRNSKLTLLLQDSLGGHAKTLMFAHVSPEADSFGETVSTLKFAQRVSTVELGAARLNKESSEVMQLKEQVESLKIALATKETQRMFQRNREQYTPLEKPTHSEKTPLPSRRLSIENCSAVKTDKCVSREDRSGAKSPLLLPRSRRLSLEGPKAIKKDGLQYEPVSMQKYRSMQDEEAVSKLNGQFSSGNSRSELHPKTPRSPISISYQKRLIKLNDGMQVHPIKLPQTPEPPVRDVHASKVMGSTNGKGSQIRRSLRTIGKLINGGPDKRSQHMVEVKSPMGSGHRNHVKSPIRGTGYTNSVKSPISAVEKTNRRKSLTGIQAPLPNNSRRSSLGGKPVVAFEDKETNARTPPNPHSDTKASKRWL</sequence>
<proteinExistence type="inferred from homology"/>
<evidence type="ECO:0000256" key="3">
    <source>
        <dbReference type="ARBA" id="ARBA00022741"/>
    </source>
</evidence>
<feature type="domain" description="Calponin-homology (CH)" evidence="10">
    <location>
        <begin position="23"/>
        <end position="149"/>
    </location>
</feature>